<dbReference type="Proteomes" id="UP000037784">
    <property type="component" value="Unassembled WGS sequence"/>
</dbReference>
<name>A0A0M9UDP9_9CHLR</name>
<protein>
    <recommendedName>
        <fullName evidence="7">THUMP-like domain-containing protein</fullName>
    </recommendedName>
</protein>
<dbReference type="SUPFAM" id="SSF53335">
    <property type="entry name" value="S-adenosyl-L-methionine-dependent methyltransferases"/>
    <property type="match status" value="1"/>
</dbReference>
<dbReference type="AlphaFoldDB" id="A0A0M9UDP9"/>
<evidence type="ECO:0000313" key="6">
    <source>
        <dbReference type="Proteomes" id="UP000050502"/>
    </source>
</evidence>
<evidence type="ECO:0008006" key="7">
    <source>
        <dbReference type="Google" id="ProtNLM"/>
    </source>
</evidence>
<evidence type="ECO:0000313" key="3">
    <source>
        <dbReference type="EMBL" id="GAP64220.1"/>
    </source>
</evidence>
<proteinExistence type="predicted"/>
<accession>A0A0M9UDP9</accession>
<dbReference type="Pfam" id="PF18096">
    <property type="entry name" value="Thump_like"/>
    <property type="match status" value="1"/>
</dbReference>
<dbReference type="Pfam" id="PF13649">
    <property type="entry name" value="Methyltransf_25"/>
    <property type="match status" value="1"/>
</dbReference>
<reference evidence="5" key="3">
    <citation type="submission" date="2015-08" db="EMBL/GenBank/DDBJ databases">
        <title>Draft Genome Sequence of a Heterotrophic Facultative Anaerobic Bacterium Ardenticatena maritima Strain 110S.</title>
        <authorList>
            <person name="Kawaichi S."/>
            <person name="Yoshida T."/>
            <person name="Sako Y."/>
            <person name="Nakamura R."/>
        </authorList>
    </citation>
    <scope>NUCLEOTIDE SEQUENCE [LARGE SCALE GENOMIC DNA]</scope>
    <source>
        <strain evidence="5">110S</strain>
    </source>
</reference>
<evidence type="ECO:0000313" key="5">
    <source>
        <dbReference type="Proteomes" id="UP000037784"/>
    </source>
</evidence>
<keyword evidence="5" id="KW-1185">Reference proteome</keyword>
<dbReference type="RefSeq" id="WP_054493941.1">
    <property type="nucleotide sequence ID" value="NZ_BBZA01000232.1"/>
</dbReference>
<dbReference type="InParanoid" id="A0A0M9UDP9"/>
<dbReference type="OrthoDB" id="9810570at2"/>
<dbReference type="Proteomes" id="UP000050502">
    <property type="component" value="Unassembled WGS sequence"/>
</dbReference>
<evidence type="ECO:0000313" key="4">
    <source>
        <dbReference type="EMBL" id="KPL89263.1"/>
    </source>
</evidence>
<organism evidence="3 5">
    <name type="scientific">Ardenticatena maritima</name>
    <dbReference type="NCBI Taxonomy" id="872965"/>
    <lineage>
        <taxon>Bacteria</taxon>
        <taxon>Bacillati</taxon>
        <taxon>Chloroflexota</taxon>
        <taxon>Ardenticatenia</taxon>
        <taxon>Ardenticatenales</taxon>
        <taxon>Ardenticatenaceae</taxon>
        <taxon>Ardenticatena</taxon>
    </lineage>
</organism>
<comment type="caution">
    <text evidence="3">The sequence shown here is derived from an EMBL/GenBank/DDBJ whole genome shotgun (WGS) entry which is preliminary data.</text>
</comment>
<dbReference type="Gene3D" id="3.40.50.150">
    <property type="entry name" value="Vaccinia Virus protein VP39"/>
    <property type="match status" value="1"/>
</dbReference>
<dbReference type="InterPro" id="IPR041497">
    <property type="entry name" value="Thump-like"/>
</dbReference>
<reference evidence="3 5" key="1">
    <citation type="journal article" date="2015" name="Genome Announc.">
        <title>Draft Genome Sequence of a Heterotrophic Facultative Anaerobic Thermophilic Bacterium, Ardenticatena maritima Strain 110ST.</title>
        <authorList>
            <person name="Kawaichi S."/>
            <person name="Yoshida T."/>
            <person name="Sako Y."/>
            <person name="Nakamura R."/>
        </authorList>
    </citation>
    <scope>NUCLEOTIDE SEQUENCE [LARGE SCALE GENOMIC DNA]</scope>
    <source>
        <strain evidence="3 5">110S</strain>
    </source>
</reference>
<dbReference type="CDD" id="cd02440">
    <property type="entry name" value="AdoMet_MTases"/>
    <property type="match status" value="1"/>
</dbReference>
<sequence>MRALTLETVRFLLSERAQRALARLADEDLRAENTLALLTHLRREFSPDEAAALLDQARLRRRAVGKFPHADALLYTDEALQQASSRAVATYRAQRFAPFAHVADLGCGIGADTIALAEAGCRVLAVERDPVRAALAEANVAALGLAARVRVVCADWTTLPLEGVEAAFVDPARRRDGRRLFHVQALEPPLDRILALRAHVAALAVKLHPGVRDAELPPDGALEIISEAGACKEALLTFGALQPTAQRLATCLPGPHHLAAETPAPDVPVAPPHGWLYEPDCAVIRAGAVRHLAVRLNAALLDPTIAYLSGDEAVETPLARRWRIVQHGAFHLKTLKKWLRALNPGDVVVKKRGFAVDPMAFRRKLPRGAGEQTFTVFLTRCQGQPWMIVAEEAT</sequence>
<feature type="domain" description="Methyltransferase" evidence="1">
    <location>
        <begin position="102"/>
        <end position="163"/>
    </location>
</feature>
<evidence type="ECO:0000259" key="2">
    <source>
        <dbReference type="Pfam" id="PF18096"/>
    </source>
</evidence>
<dbReference type="InterPro" id="IPR029063">
    <property type="entry name" value="SAM-dependent_MTases_sf"/>
</dbReference>
<dbReference type="InterPro" id="IPR041698">
    <property type="entry name" value="Methyltransf_25"/>
</dbReference>
<feature type="domain" description="THUMP-like" evidence="2">
    <location>
        <begin position="319"/>
        <end position="391"/>
    </location>
</feature>
<dbReference type="STRING" id="872965.SE16_01930"/>
<evidence type="ECO:0000259" key="1">
    <source>
        <dbReference type="Pfam" id="PF13649"/>
    </source>
</evidence>
<reference evidence="4 6" key="2">
    <citation type="submission" date="2015-07" db="EMBL/GenBank/DDBJ databases">
        <title>Whole genome sequence of Ardenticatena maritima DSM 23922.</title>
        <authorList>
            <person name="Hemp J."/>
            <person name="Ward L.M."/>
            <person name="Pace L.A."/>
            <person name="Fischer W.W."/>
        </authorList>
    </citation>
    <scope>NUCLEOTIDE SEQUENCE [LARGE SCALE GENOMIC DNA]</scope>
    <source>
        <strain evidence="4 6">110S</strain>
    </source>
</reference>
<dbReference type="PANTHER" id="PTHR14741">
    <property type="entry name" value="S-ADENOSYLMETHIONINE-DEPENDENT METHYLTRANSFERASE RELATED"/>
    <property type="match status" value="1"/>
</dbReference>
<dbReference type="EMBL" id="LGKN01000003">
    <property type="protein sequence ID" value="KPL89263.1"/>
    <property type="molecule type" value="Genomic_DNA"/>
</dbReference>
<gene>
    <name evidence="3" type="ORF">ARMA_2643</name>
    <name evidence="4" type="ORF">SE16_01930</name>
</gene>
<dbReference type="EMBL" id="BBZA01000232">
    <property type="protein sequence ID" value="GAP64220.1"/>
    <property type="molecule type" value="Genomic_DNA"/>
</dbReference>
<dbReference type="PANTHER" id="PTHR14741:SF32">
    <property type="entry name" value="TRIMETHYLGUANOSINE SYNTHASE"/>
    <property type="match status" value="1"/>
</dbReference>